<name>A0A0F1ADA8_9ENTR</name>
<accession>A0A0F1ADA8</accession>
<dbReference type="Proteomes" id="UP000033352">
    <property type="component" value="Unassembled WGS sequence"/>
</dbReference>
<dbReference type="PATRIC" id="fig|1619248.3.peg.4305"/>
<organism evidence="1 2">
    <name type="scientific">Enterobacter sichuanensis</name>
    <dbReference type="NCBI Taxonomy" id="2071710"/>
    <lineage>
        <taxon>Bacteria</taxon>
        <taxon>Pseudomonadati</taxon>
        <taxon>Pseudomonadota</taxon>
        <taxon>Gammaproteobacteria</taxon>
        <taxon>Enterobacterales</taxon>
        <taxon>Enterobacteriaceae</taxon>
        <taxon>Enterobacter</taxon>
        <taxon>Enterobacter cloacae complex</taxon>
    </lineage>
</organism>
<reference evidence="1 2" key="1">
    <citation type="submission" date="2015-03" db="EMBL/GenBank/DDBJ databases">
        <authorList>
            <person name="McCorrison J."/>
            <person name="Sanka R."/>
            <person name="Adams M."/>
            <person name="Brinkac L."/>
            <person name="Nierman W."/>
            <person name="Sutton G."/>
            <person name="Nelson K."/>
            <person name="Kiedrowski L."/>
            <person name="Guerrero D."/>
            <person name="Bonomo R."/>
        </authorList>
    </citation>
    <scope>NUCLEOTIDE SEQUENCE [LARGE SCALE GENOMIC DNA]</scope>
    <source>
        <strain evidence="1 2">35699</strain>
    </source>
</reference>
<dbReference type="EMBL" id="JZYX01000063">
    <property type="protein sequence ID" value="KJN19124.1"/>
    <property type="molecule type" value="Genomic_DNA"/>
</dbReference>
<gene>
    <name evidence="1" type="ORF">SS37_22340</name>
</gene>
<sequence length="63" mass="6838">MRITMTVNSVKDIECAIAALRKFISEKKPNDGTSDSWGIGITGGSYFAVGIKPNGNYTVKQQE</sequence>
<comment type="caution">
    <text evidence="1">The sequence shown here is derived from an EMBL/GenBank/DDBJ whole genome shotgun (WGS) entry which is preliminary data.</text>
</comment>
<proteinExistence type="predicted"/>
<dbReference type="AlphaFoldDB" id="A0A0F1ADA8"/>
<evidence type="ECO:0000313" key="2">
    <source>
        <dbReference type="Proteomes" id="UP000033352"/>
    </source>
</evidence>
<evidence type="ECO:0000313" key="1">
    <source>
        <dbReference type="EMBL" id="KJN19124.1"/>
    </source>
</evidence>
<dbReference type="OrthoDB" id="6628505at2"/>
<protein>
    <submittedName>
        <fullName evidence="1">Uncharacterized protein</fullName>
    </submittedName>
</protein>
<dbReference type="RefSeq" id="WP_045286668.1">
    <property type="nucleotide sequence ID" value="NZ_JAMGNB010000001.1"/>
</dbReference>